<keyword evidence="2" id="KW-1185">Reference proteome</keyword>
<evidence type="ECO:0000313" key="1">
    <source>
        <dbReference type="EMBL" id="KAK7794898.1"/>
    </source>
</evidence>
<dbReference type="EMBL" id="JAZDUA010000312">
    <property type="protein sequence ID" value="KAK7794898.1"/>
    <property type="molecule type" value="Genomic_DNA"/>
</dbReference>
<sequence>MHLLLLFLLPRRVPVGKKQRLRRTEGPAARSRRLRFQESSACADLWAHSALTNGCLRVRALPALRLAPRRPPAGLPTALNWSLKLHLRRLVCFLCEALLWFSSTTAVNQTRAI</sequence>
<organism evidence="1 2">
    <name type="scientific">Gryllus longicercus</name>
    <dbReference type="NCBI Taxonomy" id="2509291"/>
    <lineage>
        <taxon>Eukaryota</taxon>
        <taxon>Metazoa</taxon>
        <taxon>Ecdysozoa</taxon>
        <taxon>Arthropoda</taxon>
        <taxon>Hexapoda</taxon>
        <taxon>Insecta</taxon>
        <taxon>Pterygota</taxon>
        <taxon>Neoptera</taxon>
        <taxon>Polyneoptera</taxon>
        <taxon>Orthoptera</taxon>
        <taxon>Ensifera</taxon>
        <taxon>Gryllidea</taxon>
        <taxon>Grylloidea</taxon>
        <taxon>Gryllidae</taxon>
        <taxon>Gryllinae</taxon>
        <taxon>Gryllus</taxon>
    </lineage>
</organism>
<accession>A0AAN9VD73</accession>
<gene>
    <name evidence="1" type="ORF">R5R35_007675</name>
</gene>
<protein>
    <submittedName>
        <fullName evidence="1">Uncharacterized protein</fullName>
    </submittedName>
</protein>
<comment type="caution">
    <text evidence="1">The sequence shown here is derived from an EMBL/GenBank/DDBJ whole genome shotgun (WGS) entry which is preliminary data.</text>
</comment>
<reference evidence="1 2" key="1">
    <citation type="submission" date="2024-03" db="EMBL/GenBank/DDBJ databases">
        <title>The genome assembly and annotation of the cricket Gryllus longicercus Weissman &amp; Gray.</title>
        <authorList>
            <person name="Szrajer S."/>
            <person name="Gray D."/>
            <person name="Ylla G."/>
        </authorList>
    </citation>
    <scope>NUCLEOTIDE SEQUENCE [LARGE SCALE GENOMIC DNA]</scope>
    <source>
        <strain evidence="1">DAG 2021-001</strain>
        <tissue evidence="1">Whole body minus gut</tissue>
    </source>
</reference>
<dbReference type="AlphaFoldDB" id="A0AAN9VD73"/>
<dbReference type="Proteomes" id="UP001378592">
    <property type="component" value="Unassembled WGS sequence"/>
</dbReference>
<evidence type="ECO:0000313" key="2">
    <source>
        <dbReference type="Proteomes" id="UP001378592"/>
    </source>
</evidence>
<name>A0AAN9VD73_9ORTH</name>
<proteinExistence type="predicted"/>